<dbReference type="PATRIC" id="fig|1300342.3.peg.3510"/>
<gene>
    <name evidence="5" type="ORF">I596_3591</name>
</gene>
<evidence type="ECO:0000256" key="3">
    <source>
        <dbReference type="ARBA" id="ARBA00023163"/>
    </source>
</evidence>
<dbReference type="Gene3D" id="1.10.10.10">
    <property type="entry name" value="Winged helix-like DNA-binding domain superfamily/Winged helix DNA-binding domain"/>
    <property type="match status" value="1"/>
</dbReference>
<keyword evidence="6" id="KW-1185">Reference proteome</keyword>
<dbReference type="InterPro" id="IPR011517">
    <property type="entry name" value="RNA_pol_sigma70_ECF-like"/>
</dbReference>
<accession>A0A160DXU9</accession>
<dbReference type="AlphaFoldDB" id="A0A160DXU9"/>
<reference evidence="5 6" key="1">
    <citation type="submission" date="2016-04" db="EMBL/GenBank/DDBJ databases">
        <title>Complete genome sequence of Dokdonella koreensis DS-123T.</title>
        <authorList>
            <person name="Kim J.F."/>
            <person name="Lee H."/>
            <person name="Kwak M.-J."/>
        </authorList>
    </citation>
    <scope>NUCLEOTIDE SEQUENCE [LARGE SCALE GENOMIC DNA]</scope>
    <source>
        <strain evidence="5 6">DS-123</strain>
    </source>
</reference>
<dbReference type="InterPro" id="IPR053812">
    <property type="entry name" value="HTH_Sigma70_ECF-like"/>
</dbReference>
<proteinExistence type="predicted"/>
<evidence type="ECO:0000256" key="2">
    <source>
        <dbReference type="ARBA" id="ARBA00023082"/>
    </source>
</evidence>
<protein>
    <submittedName>
        <fullName evidence="5">Sigma factor, ECF-like family protein</fullName>
    </submittedName>
</protein>
<keyword evidence="1" id="KW-0805">Transcription regulation</keyword>
<evidence type="ECO:0000259" key="4">
    <source>
        <dbReference type="Pfam" id="PF07638"/>
    </source>
</evidence>
<dbReference type="GO" id="GO:0016987">
    <property type="term" value="F:sigma factor activity"/>
    <property type="evidence" value="ECO:0007669"/>
    <property type="project" value="UniProtKB-KW"/>
</dbReference>
<dbReference type="InterPro" id="IPR036388">
    <property type="entry name" value="WH-like_DNA-bd_sf"/>
</dbReference>
<keyword evidence="3" id="KW-0804">Transcription</keyword>
<dbReference type="Pfam" id="PF07638">
    <property type="entry name" value="Sigma70_ECF"/>
    <property type="match status" value="1"/>
</dbReference>
<dbReference type="NCBIfam" id="TIGR02999">
    <property type="entry name" value="Sig-70_X6"/>
    <property type="match status" value="1"/>
</dbReference>
<dbReference type="Proteomes" id="UP000076830">
    <property type="component" value="Chromosome"/>
</dbReference>
<evidence type="ECO:0000256" key="1">
    <source>
        <dbReference type="ARBA" id="ARBA00023015"/>
    </source>
</evidence>
<dbReference type="KEGG" id="dko:I596_3591"/>
<name>A0A160DXU9_9GAMM</name>
<keyword evidence="2" id="KW-0731">Sigma factor</keyword>
<dbReference type="GO" id="GO:0006352">
    <property type="term" value="P:DNA-templated transcription initiation"/>
    <property type="evidence" value="ECO:0007669"/>
    <property type="project" value="InterPro"/>
</dbReference>
<dbReference type="EMBL" id="CP015249">
    <property type="protein sequence ID" value="ANB19579.1"/>
    <property type="molecule type" value="Genomic_DNA"/>
</dbReference>
<sequence length="186" mass="20469">MSESSAADAMADLLARCGAGEPAAAERITPIVYAELKALAARALRGERHGHTLQTTALVNEACLRLLGQRQVDPANRAQLVGLAAQAMRRVLVDYARRRQADKRPHPDQRLAIEEIDLPAAQADLIGLDAVLDRLAQLSPRQARVVDLKFFAGLELEEIAEVLAIARPTVVRDWRMARAWLQRELA</sequence>
<feature type="domain" description="RNA polymerase sigma-70 ECF-like HTH" evidence="4">
    <location>
        <begin position="10"/>
        <end position="185"/>
    </location>
</feature>
<dbReference type="STRING" id="1300342.I596_3591"/>
<dbReference type="InterPro" id="IPR014284">
    <property type="entry name" value="RNA_pol_sigma-70_dom"/>
</dbReference>
<dbReference type="PANTHER" id="PTHR43133">
    <property type="entry name" value="RNA POLYMERASE ECF-TYPE SIGMA FACTO"/>
    <property type="match status" value="1"/>
</dbReference>
<dbReference type="SUPFAM" id="SSF88659">
    <property type="entry name" value="Sigma3 and sigma4 domains of RNA polymerase sigma factors"/>
    <property type="match status" value="1"/>
</dbReference>
<dbReference type="PANTHER" id="PTHR43133:SF39">
    <property type="entry name" value="SIMILAR TO RNA POLYMERASE SIGMA-E FACTOR"/>
    <property type="match status" value="1"/>
</dbReference>
<dbReference type="NCBIfam" id="TIGR02937">
    <property type="entry name" value="sigma70-ECF"/>
    <property type="match status" value="1"/>
</dbReference>
<organism evidence="5 6">
    <name type="scientific">Dokdonella koreensis DS-123</name>
    <dbReference type="NCBI Taxonomy" id="1300342"/>
    <lineage>
        <taxon>Bacteria</taxon>
        <taxon>Pseudomonadati</taxon>
        <taxon>Pseudomonadota</taxon>
        <taxon>Gammaproteobacteria</taxon>
        <taxon>Lysobacterales</taxon>
        <taxon>Rhodanobacteraceae</taxon>
        <taxon>Dokdonella</taxon>
    </lineage>
</organism>
<dbReference type="RefSeq" id="WP_067650598.1">
    <property type="nucleotide sequence ID" value="NZ_CP015249.1"/>
</dbReference>
<evidence type="ECO:0000313" key="6">
    <source>
        <dbReference type="Proteomes" id="UP000076830"/>
    </source>
</evidence>
<evidence type="ECO:0000313" key="5">
    <source>
        <dbReference type="EMBL" id="ANB19579.1"/>
    </source>
</evidence>
<dbReference type="InterPro" id="IPR039425">
    <property type="entry name" value="RNA_pol_sigma-70-like"/>
</dbReference>
<dbReference type="InterPro" id="IPR013324">
    <property type="entry name" value="RNA_pol_sigma_r3/r4-like"/>
</dbReference>
<dbReference type="OrthoDB" id="6023540at2"/>